<dbReference type="SUPFAM" id="SSF55920">
    <property type="entry name" value="Creatinase/aminopeptidase"/>
    <property type="match status" value="1"/>
</dbReference>
<dbReference type="HAMAP" id="MF_01974">
    <property type="entry name" value="MetAP_1"/>
    <property type="match status" value="1"/>
</dbReference>
<feature type="binding site" evidence="6">
    <location>
        <position position="201"/>
    </location>
    <ligand>
        <name>a divalent metal cation</name>
        <dbReference type="ChEBI" id="CHEBI:60240"/>
        <label>2</label>
        <note>catalytic</note>
    </ligand>
</feature>
<dbReference type="GO" id="GO:0046872">
    <property type="term" value="F:metal ion binding"/>
    <property type="evidence" value="ECO:0007669"/>
    <property type="project" value="UniProtKB-UniRule"/>
</dbReference>
<dbReference type="InterPro" id="IPR002467">
    <property type="entry name" value="Pept_M24A_MAP1"/>
</dbReference>
<comment type="catalytic activity">
    <reaction evidence="6 7">
        <text>Release of N-terminal amino acids, preferentially methionine, from peptides and arylamides.</text>
        <dbReference type="EC" id="3.4.11.18"/>
    </reaction>
</comment>
<comment type="similarity">
    <text evidence="6">Belongs to the peptidase M24A family. Methionine aminopeptidase type 1 subfamily.</text>
</comment>
<dbReference type="InterPro" id="IPR036005">
    <property type="entry name" value="Creatinase/aminopeptidase-like"/>
</dbReference>
<dbReference type="STRING" id="258515.SAMN05192585_10894"/>
<evidence type="ECO:0000256" key="2">
    <source>
        <dbReference type="ARBA" id="ARBA00022438"/>
    </source>
</evidence>
<evidence type="ECO:0000256" key="3">
    <source>
        <dbReference type="ARBA" id="ARBA00022670"/>
    </source>
</evidence>
<reference evidence="9 10" key="1">
    <citation type="submission" date="2016-10" db="EMBL/GenBank/DDBJ databases">
        <authorList>
            <person name="de Groot N.N."/>
        </authorList>
    </citation>
    <scope>NUCLEOTIDE SEQUENCE [LARGE SCALE GENOMIC DNA]</scope>
    <source>
        <strain evidence="9 10">CGMCC 1.5012</strain>
    </source>
</reference>
<organism evidence="9 10">
    <name type="scientific">Acetanaerobacterium elongatum</name>
    <dbReference type="NCBI Taxonomy" id="258515"/>
    <lineage>
        <taxon>Bacteria</taxon>
        <taxon>Bacillati</taxon>
        <taxon>Bacillota</taxon>
        <taxon>Clostridia</taxon>
        <taxon>Eubacteriales</taxon>
        <taxon>Oscillospiraceae</taxon>
        <taxon>Acetanaerobacterium</taxon>
    </lineage>
</organism>
<name>A0A1G9XIY5_9FIRM</name>
<feature type="binding site" evidence="6">
    <location>
        <position position="94"/>
    </location>
    <ligand>
        <name>a divalent metal cation</name>
        <dbReference type="ChEBI" id="CHEBI:60240"/>
        <label>1</label>
    </ligand>
</feature>
<dbReference type="PROSITE" id="PS00680">
    <property type="entry name" value="MAP_1"/>
    <property type="match status" value="1"/>
</dbReference>
<feature type="binding site" evidence="6">
    <location>
        <position position="105"/>
    </location>
    <ligand>
        <name>a divalent metal cation</name>
        <dbReference type="ChEBI" id="CHEBI:60240"/>
        <label>2</label>
        <note>catalytic</note>
    </ligand>
</feature>
<comment type="subunit">
    <text evidence="6">Monomer.</text>
</comment>
<feature type="domain" description="Peptidase M24" evidence="8">
    <location>
        <begin position="11"/>
        <end position="239"/>
    </location>
</feature>
<dbReference type="PANTHER" id="PTHR43330">
    <property type="entry name" value="METHIONINE AMINOPEPTIDASE"/>
    <property type="match status" value="1"/>
</dbReference>
<evidence type="ECO:0000256" key="6">
    <source>
        <dbReference type="HAMAP-Rule" id="MF_01974"/>
    </source>
</evidence>
<evidence type="ECO:0000313" key="9">
    <source>
        <dbReference type="EMBL" id="SDM96792.1"/>
    </source>
</evidence>
<protein>
    <recommendedName>
        <fullName evidence="6 7">Methionine aminopeptidase</fullName>
        <shortName evidence="6">MAP</shortName>
        <shortName evidence="6">MetAP</shortName>
        <ecNumber evidence="6 7">3.4.11.18</ecNumber>
    </recommendedName>
    <alternativeName>
        <fullName evidence="6">Peptidase M</fullName>
    </alternativeName>
</protein>
<feature type="binding site" evidence="6">
    <location>
        <position position="232"/>
    </location>
    <ligand>
        <name>a divalent metal cation</name>
        <dbReference type="ChEBI" id="CHEBI:60240"/>
        <label>1</label>
    </ligand>
</feature>
<dbReference type="RefSeq" id="WP_092638845.1">
    <property type="nucleotide sequence ID" value="NZ_FNID01000008.1"/>
</dbReference>
<feature type="binding site" evidence="6">
    <location>
        <position position="77"/>
    </location>
    <ligand>
        <name>substrate</name>
    </ligand>
</feature>
<feature type="binding site" evidence="6">
    <location>
        <position position="232"/>
    </location>
    <ligand>
        <name>a divalent metal cation</name>
        <dbReference type="ChEBI" id="CHEBI:60240"/>
        <label>2</label>
        <note>catalytic</note>
    </ligand>
</feature>
<evidence type="ECO:0000256" key="4">
    <source>
        <dbReference type="ARBA" id="ARBA00022723"/>
    </source>
</evidence>
<dbReference type="CDD" id="cd01086">
    <property type="entry name" value="MetAP1"/>
    <property type="match status" value="1"/>
</dbReference>
<comment type="function">
    <text evidence="1 6">Removes the N-terminal methionine from nascent proteins. The N-terminal methionine is often cleaved when the second residue in the primary sequence is small and uncharged (Met-Ala-, Cys, Gly, Pro, Ser, Thr, or Val). Requires deformylation of the N(alpha)-formylated initiator methionine before it can be hydrolyzed.</text>
</comment>
<comment type="cofactor">
    <cofactor evidence="6">
        <name>Co(2+)</name>
        <dbReference type="ChEBI" id="CHEBI:48828"/>
    </cofactor>
    <cofactor evidence="6">
        <name>Zn(2+)</name>
        <dbReference type="ChEBI" id="CHEBI:29105"/>
    </cofactor>
    <cofactor evidence="6">
        <name>Mn(2+)</name>
        <dbReference type="ChEBI" id="CHEBI:29035"/>
    </cofactor>
    <cofactor evidence="6">
        <name>Fe(2+)</name>
        <dbReference type="ChEBI" id="CHEBI:29033"/>
    </cofactor>
    <text evidence="6">Binds 2 divalent metal cations per subunit. Has a high-affinity and a low affinity metal-binding site. The true nature of the physiological cofactor is under debate. The enzyme is active with cobalt, zinc, manganese or divalent iron ions. Most likely, methionine aminopeptidases function as mononuclear Fe(2+)-metalloproteases under physiological conditions, and the catalytically relevant metal-binding site has been assigned to the histidine-containing high-affinity site.</text>
</comment>
<feature type="binding site" evidence="6">
    <location>
        <position position="168"/>
    </location>
    <ligand>
        <name>a divalent metal cation</name>
        <dbReference type="ChEBI" id="CHEBI:60240"/>
        <label>2</label>
        <note>catalytic</note>
    </ligand>
</feature>
<evidence type="ECO:0000313" key="10">
    <source>
        <dbReference type="Proteomes" id="UP000199182"/>
    </source>
</evidence>
<dbReference type="Proteomes" id="UP000199182">
    <property type="component" value="Unassembled WGS sequence"/>
</dbReference>
<dbReference type="PRINTS" id="PR00599">
    <property type="entry name" value="MAPEPTIDASE"/>
</dbReference>
<dbReference type="Gene3D" id="3.90.230.10">
    <property type="entry name" value="Creatinase/methionine aminopeptidase superfamily"/>
    <property type="match status" value="1"/>
</dbReference>
<keyword evidence="2 6" id="KW-0031">Aminopeptidase</keyword>
<dbReference type="GO" id="GO:0004239">
    <property type="term" value="F:initiator methionyl aminopeptidase activity"/>
    <property type="evidence" value="ECO:0007669"/>
    <property type="project" value="UniProtKB-UniRule"/>
</dbReference>
<dbReference type="PANTHER" id="PTHR43330:SF27">
    <property type="entry name" value="METHIONINE AMINOPEPTIDASE"/>
    <property type="match status" value="1"/>
</dbReference>
<dbReference type="GO" id="GO:0005829">
    <property type="term" value="C:cytosol"/>
    <property type="evidence" value="ECO:0007669"/>
    <property type="project" value="TreeGrafter"/>
</dbReference>
<dbReference type="OrthoDB" id="9802055at2"/>
<dbReference type="NCBIfam" id="TIGR00500">
    <property type="entry name" value="met_pdase_I"/>
    <property type="match status" value="1"/>
</dbReference>
<feature type="binding site" evidence="6">
    <location>
        <position position="175"/>
    </location>
    <ligand>
        <name>substrate</name>
    </ligand>
</feature>
<evidence type="ECO:0000259" key="8">
    <source>
        <dbReference type="Pfam" id="PF00557"/>
    </source>
</evidence>
<accession>A0A1G9XIY5</accession>
<evidence type="ECO:0000256" key="5">
    <source>
        <dbReference type="ARBA" id="ARBA00022801"/>
    </source>
</evidence>
<dbReference type="AlphaFoldDB" id="A0A1G9XIY5"/>
<dbReference type="EMBL" id="FNID01000008">
    <property type="protein sequence ID" value="SDM96792.1"/>
    <property type="molecule type" value="Genomic_DNA"/>
</dbReference>
<evidence type="ECO:0000256" key="1">
    <source>
        <dbReference type="ARBA" id="ARBA00002521"/>
    </source>
</evidence>
<keyword evidence="5 6" id="KW-0378">Hydrolase</keyword>
<evidence type="ECO:0000256" key="7">
    <source>
        <dbReference type="RuleBase" id="RU003653"/>
    </source>
</evidence>
<dbReference type="GO" id="GO:0006508">
    <property type="term" value="P:proteolysis"/>
    <property type="evidence" value="ECO:0007669"/>
    <property type="project" value="UniProtKB-KW"/>
</dbReference>
<dbReference type="EC" id="3.4.11.18" evidence="6 7"/>
<keyword evidence="10" id="KW-1185">Reference proteome</keyword>
<sequence>MVVLKSKADLEAMRVAGRISAQALKLGGESIAAGMTTKELDRIIHRFIVASGAVPSFLGYNGFPASACISVNNEVIHGIPSDRVMKEGDIVSIDVGATIGGFHGDNAATFPVGKISESAQKLLDVTKQSLYEAIKAAKPGARIGDIGSTVQQYCEKHGYGVVREYVGHGIGSHMHEAPDVPNYGVAGRGTRLLPGMTICIEPMINEKGAGIKVLSDGWTVVTASGGLSAHFEHAIAITDDGPVILTLP</sequence>
<feature type="binding site" evidence="6">
    <location>
        <position position="105"/>
    </location>
    <ligand>
        <name>a divalent metal cation</name>
        <dbReference type="ChEBI" id="CHEBI:60240"/>
        <label>1</label>
    </ligand>
</feature>
<proteinExistence type="inferred from homology"/>
<dbReference type="InterPro" id="IPR001714">
    <property type="entry name" value="Pept_M24_MAP"/>
</dbReference>
<keyword evidence="4 6" id="KW-0479">Metal-binding</keyword>
<keyword evidence="3 6" id="KW-0645">Protease</keyword>
<dbReference type="GO" id="GO:0070006">
    <property type="term" value="F:metalloaminopeptidase activity"/>
    <property type="evidence" value="ECO:0007669"/>
    <property type="project" value="UniProtKB-UniRule"/>
</dbReference>
<dbReference type="InterPro" id="IPR000994">
    <property type="entry name" value="Pept_M24"/>
</dbReference>
<gene>
    <name evidence="6" type="primary">map</name>
    <name evidence="9" type="ORF">SAMN05192585_10894</name>
</gene>
<dbReference type="Pfam" id="PF00557">
    <property type="entry name" value="Peptidase_M24"/>
    <property type="match status" value="1"/>
</dbReference>